<feature type="region of interest" description="Disordered" evidence="1">
    <location>
        <begin position="47"/>
        <end position="104"/>
    </location>
</feature>
<proteinExistence type="predicted"/>
<dbReference type="EMBL" id="JADCTT010000001">
    <property type="protein sequence ID" value="KAF9759103.1"/>
    <property type="molecule type" value="Genomic_DNA"/>
</dbReference>
<sequence>MSVSVPRSSFPSADLTDDLQLLRAPSDLPLRNIADMGANGGTSYLNLAPCKPSTPGEQNSFSEISNNGTHHLQPQAVSASSPRRLDLPHSSRPTGGSPTMSFIISPGRFLRSNATY</sequence>
<organism evidence="2 3">
    <name type="scientific">Bionectria ochroleuca</name>
    <name type="common">Gliocladium roseum</name>
    <dbReference type="NCBI Taxonomy" id="29856"/>
    <lineage>
        <taxon>Eukaryota</taxon>
        <taxon>Fungi</taxon>
        <taxon>Dikarya</taxon>
        <taxon>Ascomycota</taxon>
        <taxon>Pezizomycotina</taxon>
        <taxon>Sordariomycetes</taxon>
        <taxon>Hypocreomycetidae</taxon>
        <taxon>Hypocreales</taxon>
        <taxon>Bionectriaceae</taxon>
        <taxon>Clonostachys</taxon>
    </lineage>
</organism>
<reference evidence="2" key="1">
    <citation type="submission" date="2020-10" db="EMBL/GenBank/DDBJ databases">
        <title>High-Quality Genome Resource of Clonostachys rosea strain S41 by Oxford Nanopore Long-Read Sequencing.</title>
        <authorList>
            <person name="Wang H."/>
        </authorList>
    </citation>
    <scope>NUCLEOTIDE SEQUENCE</scope>
    <source>
        <strain evidence="2">S41</strain>
    </source>
</reference>
<evidence type="ECO:0000313" key="2">
    <source>
        <dbReference type="EMBL" id="KAF9759103.1"/>
    </source>
</evidence>
<gene>
    <name evidence="2" type="ORF">IM811_000797</name>
</gene>
<dbReference type="AlphaFoldDB" id="A0A8H7NMU8"/>
<evidence type="ECO:0000256" key="1">
    <source>
        <dbReference type="SAM" id="MobiDB-lite"/>
    </source>
</evidence>
<feature type="compositionally biased region" description="Polar residues" evidence="1">
    <location>
        <begin position="55"/>
        <end position="81"/>
    </location>
</feature>
<dbReference type="Proteomes" id="UP000616885">
    <property type="component" value="Unassembled WGS sequence"/>
</dbReference>
<feature type="compositionally biased region" description="Polar residues" evidence="1">
    <location>
        <begin position="91"/>
        <end position="102"/>
    </location>
</feature>
<evidence type="ECO:0000313" key="3">
    <source>
        <dbReference type="Proteomes" id="UP000616885"/>
    </source>
</evidence>
<accession>A0A8H7NMU8</accession>
<name>A0A8H7NMU8_BIOOC</name>
<comment type="caution">
    <text evidence="2">The sequence shown here is derived from an EMBL/GenBank/DDBJ whole genome shotgun (WGS) entry which is preliminary data.</text>
</comment>
<protein>
    <submittedName>
        <fullName evidence="2">Uncharacterized protein</fullName>
    </submittedName>
</protein>